<dbReference type="SUPFAM" id="SSF81606">
    <property type="entry name" value="PP2C-like"/>
    <property type="match status" value="1"/>
</dbReference>
<sequence>MADQFYGLTDTGKQRTNNEDTFIVQLTADSKFIIACVIDGVGGYSGGEVAAALARKAILQRLSKTTGEIIPILIDCFSLANKTILDEKQTNKDHDSMACVATLALIDLEKNQFYYAHVGDTRLYLQRDGSLIKISRDQSFVGYLEDSHRISEEEAMAHPKRNEINKALGFEVNFAKDDGYIETGQSPFLPGDMLLLCSDGLTDMVGATEINAIITDASTLKNKCQQLIDAANAKGGADNITVVLAANNKQPLKFEATMPMASQKKSEPTAAANTVTPSSLKEESRDVPPLKPQTNNTWLVMTLGLLTLAFLAGNVWQYIQNSKTSTVVAQAVYKTDTLSVGPLQIKLEKAIANLQGNLLLLTDTDYASPIKISRTINVMRDTLFIKTKGKIELVADSAFSGAGLTLSQQCRMVMLDSLTMKNFKTGIIAHNNVLLLKNLRFDNCAVAVQNLLMPPANKFISGTMQVLKADSIPVNSK</sequence>
<dbReference type="Gene3D" id="3.60.40.10">
    <property type="entry name" value="PPM-type phosphatase domain"/>
    <property type="match status" value="1"/>
</dbReference>
<dbReference type="GO" id="GO:0004722">
    <property type="term" value="F:protein serine/threonine phosphatase activity"/>
    <property type="evidence" value="ECO:0007669"/>
    <property type="project" value="UniProtKB-EC"/>
</dbReference>
<dbReference type="Pfam" id="PF13672">
    <property type="entry name" value="PP2C_2"/>
    <property type="match status" value="1"/>
</dbReference>
<evidence type="ECO:0000313" key="4">
    <source>
        <dbReference type="Proteomes" id="UP001597601"/>
    </source>
</evidence>
<protein>
    <submittedName>
        <fullName evidence="3">PP2C family protein-serine/threonine phosphatase</fullName>
        <ecNumber evidence="3">3.1.3.16</ecNumber>
    </submittedName>
</protein>
<dbReference type="EC" id="3.1.3.16" evidence="3"/>
<name>A0ABW5XL56_9SPHI</name>
<dbReference type="SMART" id="SM00332">
    <property type="entry name" value="PP2Cc"/>
    <property type="match status" value="1"/>
</dbReference>
<keyword evidence="3" id="KW-0378">Hydrolase</keyword>
<dbReference type="Proteomes" id="UP001597601">
    <property type="component" value="Unassembled WGS sequence"/>
</dbReference>
<dbReference type="SMART" id="SM00331">
    <property type="entry name" value="PP2C_SIG"/>
    <property type="match status" value="1"/>
</dbReference>
<dbReference type="CDD" id="cd00143">
    <property type="entry name" value="PP2Cc"/>
    <property type="match status" value="1"/>
</dbReference>
<dbReference type="InterPro" id="IPR001932">
    <property type="entry name" value="PPM-type_phosphatase-like_dom"/>
</dbReference>
<dbReference type="EMBL" id="JBHUON010000003">
    <property type="protein sequence ID" value="MFD2863842.1"/>
    <property type="molecule type" value="Genomic_DNA"/>
</dbReference>
<feature type="domain" description="PPM-type phosphatase" evidence="2">
    <location>
        <begin position="5"/>
        <end position="247"/>
    </location>
</feature>
<gene>
    <name evidence="3" type="ORF">ACFSYC_04000</name>
</gene>
<dbReference type="InterPro" id="IPR015655">
    <property type="entry name" value="PP2C"/>
</dbReference>
<dbReference type="InterPro" id="IPR036457">
    <property type="entry name" value="PPM-type-like_dom_sf"/>
</dbReference>
<evidence type="ECO:0000256" key="1">
    <source>
        <dbReference type="SAM" id="MobiDB-lite"/>
    </source>
</evidence>
<dbReference type="PANTHER" id="PTHR13832">
    <property type="entry name" value="PROTEIN PHOSPHATASE 2C"/>
    <property type="match status" value="1"/>
</dbReference>
<comment type="caution">
    <text evidence="3">The sequence shown here is derived from an EMBL/GenBank/DDBJ whole genome shotgun (WGS) entry which is preliminary data.</text>
</comment>
<keyword evidence="4" id="KW-1185">Reference proteome</keyword>
<proteinExistence type="predicted"/>
<evidence type="ECO:0000259" key="2">
    <source>
        <dbReference type="PROSITE" id="PS51746"/>
    </source>
</evidence>
<dbReference type="RefSeq" id="WP_377123774.1">
    <property type="nucleotide sequence ID" value="NZ_JBHUON010000003.1"/>
</dbReference>
<feature type="region of interest" description="Disordered" evidence="1">
    <location>
        <begin position="260"/>
        <end position="289"/>
    </location>
</feature>
<dbReference type="PANTHER" id="PTHR13832:SF827">
    <property type="entry name" value="PROTEIN PHOSPHATASE 1L"/>
    <property type="match status" value="1"/>
</dbReference>
<dbReference type="PROSITE" id="PS51746">
    <property type="entry name" value="PPM_2"/>
    <property type="match status" value="1"/>
</dbReference>
<reference evidence="4" key="1">
    <citation type="journal article" date="2019" name="Int. J. Syst. Evol. Microbiol.">
        <title>The Global Catalogue of Microorganisms (GCM) 10K type strain sequencing project: providing services to taxonomists for standard genome sequencing and annotation.</title>
        <authorList>
            <consortium name="The Broad Institute Genomics Platform"/>
            <consortium name="The Broad Institute Genome Sequencing Center for Infectious Disease"/>
            <person name="Wu L."/>
            <person name="Ma J."/>
        </authorList>
    </citation>
    <scope>NUCLEOTIDE SEQUENCE [LARGE SCALE GENOMIC DNA]</scope>
    <source>
        <strain evidence="4">KCTC 52232</strain>
    </source>
</reference>
<accession>A0ABW5XL56</accession>
<evidence type="ECO:0000313" key="3">
    <source>
        <dbReference type="EMBL" id="MFD2863842.1"/>
    </source>
</evidence>
<organism evidence="3 4">
    <name type="scientific">Mucilaginibacter antarcticus</name>
    <dbReference type="NCBI Taxonomy" id="1855725"/>
    <lineage>
        <taxon>Bacteria</taxon>
        <taxon>Pseudomonadati</taxon>
        <taxon>Bacteroidota</taxon>
        <taxon>Sphingobacteriia</taxon>
        <taxon>Sphingobacteriales</taxon>
        <taxon>Sphingobacteriaceae</taxon>
        <taxon>Mucilaginibacter</taxon>
    </lineage>
</organism>